<dbReference type="Proteomes" id="UP000321776">
    <property type="component" value="Unassembled WGS sequence"/>
</dbReference>
<name>A0A5C6VD99_9BURK</name>
<sequence length="107" mass="11424">MNSTMVRSIRAHLITASIAATCINAVVLVRMFVFGVSESTFETGGFRIAVVAAVAIATGLTRLFALGAYRYALKQSGLCATIDEGRYVHGAGRFRALVSLHLRFSGV</sequence>
<evidence type="ECO:0000313" key="2">
    <source>
        <dbReference type="EMBL" id="MEM5338495.1"/>
    </source>
</evidence>
<comment type="caution">
    <text evidence="3">The sequence shown here is derived from an EMBL/GenBank/DDBJ whole genome shotgun (WGS) entry which is preliminary data.</text>
</comment>
<dbReference type="AlphaFoldDB" id="A0A5C6VD99"/>
<keyword evidence="1" id="KW-1133">Transmembrane helix</keyword>
<dbReference type="EMBL" id="JAZHGA010000001">
    <property type="protein sequence ID" value="MEM5338495.1"/>
    <property type="molecule type" value="Genomic_DNA"/>
</dbReference>
<reference evidence="3" key="2">
    <citation type="submission" date="2019-08" db="EMBL/GenBank/DDBJ databases">
        <authorList>
            <person name="Im W.-T."/>
        </authorList>
    </citation>
    <scope>NUCLEOTIDE SEQUENCE</scope>
    <source>
        <strain evidence="3">NF 2-5-3</strain>
    </source>
</reference>
<accession>A0A5C6VD99</accession>
<evidence type="ECO:0000313" key="5">
    <source>
        <dbReference type="Proteomes" id="UP001481677"/>
    </source>
</evidence>
<organism evidence="3 4">
    <name type="scientific">Paraburkholderia azotifigens</name>
    <dbReference type="NCBI Taxonomy" id="2057004"/>
    <lineage>
        <taxon>Bacteria</taxon>
        <taxon>Pseudomonadati</taxon>
        <taxon>Pseudomonadota</taxon>
        <taxon>Betaproteobacteria</taxon>
        <taxon>Burkholderiales</taxon>
        <taxon>Burkholderiaceae</taxon>
        <taxon>Paraburkholderia</taxon>
    </lineage>
</organism>
<evidence type="ECO:0000313" key="3">
    <source>
        <dbReference type="EMBL" id="TXC81018.1"/>
    </source>
</evidence>
<feature type="transmembrane region" description="Helical" evidence="1">
    <location>
        <begin position="45"/>
        <end position="65"/>
    </location>
</feature>
<dbReference type="RefSeq" id="WP_147238361.1">
    <property type="nucleotide sequence ID" value="NZ_JAZHFZ010000001.1"/>
</dbReference>
<keyword evidence="1" id="KW-0472">Membrane</keyword>
<reference evidence="2 5" key="3">
    <citation type="submission" date="2024-01" db="EMBL/GenBank/DDBJ databases">
        <title>The diversity of rhizobia nodulating Mimosa spp. in eleven states of Brazil covering several biomes is determined by host plant, location, and edaphic factors.</title>
        <authorList>
            <person name="Rouws L."/>
            <person name="Barauna A."/>
            <person name="Beukes C."/>
            <person name="De Faria S.M."/>
            <person name="Gross E."/>
            <person name="Dos Reis Junior F.B."/>
            <person name="Simon M."/>
            <person name="Maluk M."/>
            <person name="Odee D.W."/>
            <person name="Kenicer G."/>
            <person name="Young J.P.W."/>
            <person name="Reis V.M."/>
            <person name="Zilli J."/>
            <person name="James E.K."/>
        </authorList>
    </citation>
    <scope>NUCLEOTIDE SEQUENCE [LARGE SCALE GENOMIC DNA]</scope>
    <source>
        <strain evidence="2 5">JPY530</strain>
    </source>
</reference>
<keyword evidence="1" id="KW-0812">Transmembrane</keyword>
<gene>
    <name evidence="3" type="ORF">FRZ40_43255</name>
    <name evidence="2" type="ORF">V4C56_02520</name>
</gene>
<reference evidence="3 4" key="1">
    <citation type="journal article" date="2018" name="Int. J. Syst. Evol. Microbiol.">
        <title>Paraburkholderia azotifigens sp. nov., a nitrogen-fixing bacterium isolated from paddy soil.</title>
        <authorList>
            <person name="Choi G.M."/>
            <person name="Im W.T."/>
        </authorList>
    </citation>
    <scope>NUCLEOTIDE SEQUENCE [LARGE SCALE GENOMIC DNA]</scope>
    <source>
        <strain evidence="3 4">NF 2-5-3</strain>
    </source>
</reference>
<proteinExistence type="predicted"/>
<keyword evidence="5" id="KW-1185">Reference proteome</keyword>
<dbReference type="Proteomes" id="UP001481677">
    <property type="component" value="Unassembled WGS sequence"/>
</dbReference>
<evidence type="ECO:0000256" key="1">
    <source>
        <dbReference type="SAM" id="Phobius"/>
    </source>
</evidence>
<protein>
    <submittedName>
        <fullName evidence="3">Uncharacterized protein</fullName>
    </submittedName>
</protein>
<feature type="transmembrane region" description="Helical" evidence="1">
    <location>
        <begin position="12"/>
        <end position="33"/>
    </location>
</feature>
<evidence type="ECO:0000313" key="4">
    <source>
        <dbReference type="Proteomes" id="UP000321776"/>
    </source>
</evidence>
<dbReference type="EMBL" id="VOQS01000005">
    <property type="protein sequence ID" value="TXC81018.1"/>
    <property type="molecule type" value="Genomic_DNA"/>
</dbReference>